<dbReference type="PANTHER" id="PTHR33376:SF15">
    <property type="entry name" value="BLL6794 PROTEIN"/>
    <property type="match status" value="1"/>
</dbReference>
<protein>
    <recommendedName>
        <fullName evidence="5">C4-dicarboxylate ABC transporter substrate-binding protein</fullName>
    </recommendedName>
</protein>
<dbReference type="Gene3D" id="3.40.190.170">
    <property type="entry name" value="Bacterial extracellular solute-binding protein, family 7"/>
    <property type="match status" value="1"/>
</dbReference>
<evidence type="ECO:0000313" key="4">
    <source>
        <dbReference type="Proteomes" id="UP000320231"/>
    </source>
</evidence>
<organism evidence="3 4">
    <name type="scientific">Vreelandella sulfidaeris</name>
    <dbReference type="NCBI Taxonomy" id="115553"/>
    <lineage>
        <taxon>Bacteria</taxon>
        <taxon>Pseudomonadati</taxon>
        <taxon>Pseudomonadota</taxon>
        <taxon>Gammaproteobacteria</taxon>
        <taxon>Oceanospirillales</taxon>
        <taxon>Halomonadaceae</taxon>
        <taxon>Vreelandella</taxon>
    </lineage>
</organism>
<dbReference type="Pfam" id="PF03480">
    <property type="entry name" value="DctP"/>
    <property type="match status" value="1"/>
</dbReference>
<evidence type="ECO:0000256" key="1">
    <source>
        <dbReference type="ARBA" id="ARBA00022729"/>
    </source>
</evidence>
<keyword evidence="1 2" id="KW-0732">Signal</keyword>
<evidence type="ECO:0000313" key="3">
    <source>
        <dbReference type="EMBL" id="BBI65189.1"/>
    </source>
</evidence>
<accession>A0A455ULP6</accession>
<evidence type="ECO:0000256" key="2">
    <source>
        <dbReference type="SAM" id="SignalP"/>
    </source>
</evidence>
<dbReference type="InterPro" id="IPR018389">
    <property type="entry name" value="DctP_fam"/>
</dbReference>
<dbReference type="KEGG" id="hsr:HSBAA_64950"/>
<dbReference type="PANTHER" id="PTHR33376">
    <property type="match status" value="1"/>
</dbReference>
<feature type="signal peptide" evidence="2">
    <location>
        <begin position="1"/>
        <end position="24"/>
    </location>
</feature>
<dbReference type="GO" id="GO:0055085">
    <property type="term" value="P:transmembrane transport"/>
    <property type="evidence" value="ECO:0007669"/>
    <property type="project" value="InterPro"/>
</dbReference>
<dbReference type="EMBL" id="AP019514">
    <property type="protein sequence ID" value="BBI65189.1"/>
    <property type="molecule type" value="Genomic_DNA"/>
</dbReference>
<feature type="chain" id="PRO_5019736403" description="C4-dicarboxylate ABC transporter substrate-binding protein" evidence="2">
    <location>
        <begin position="25"/>
        <end position="104"/>
    </location>
</feature>
<dbReference type="InterPro" id="IPR038404">
    <property type="entry name" value="TRAP_DctP_sf"/>
</dbReference>
<evidence type="ECO:0008006" key="5">
    <source>
        <dbReference type="Google" id="ProtNLM"/>
    </source>
</evidence>
<name>A0A455ULP6_9GAMM</name>
<dbReference type="AlphaFoldDB" id="A0A455ULP6"/>
<sequence>MKISLSRCVLAAAIAGLAVSSAQAETTLRMAHFWPGPSGVNQDVLQAWADTIEEESNGDLTVQMFPAGTLAKPDSIYEAAANGIADIGATAQGYTAGRFPLPNR</sequence>
<proteinExistence type="predicted"/>
<dbReference type="Proteomes" id="UP000320231">
    <property type="component" value="Chromosome"/>
</dbReference>
<gene>
    <name evidence="3" type="ORF">HSBAA_64950</name>
</gene>
<reference evidence="3 4" key="1">
    <citation type="journal article" date="2019" name="Microbiol. Resour. Announc.">
        <title>Complete Genome Sequence of Halomonas sulfidaeris Strain Esulfide1 Isolated from a Metal Sulfide Rock at a Depth of 2,200 Meters, Obtained Using Nanopore Sequencing.</title>
        <authorList>
            <person name="Saito M."/>
            <person name="Nishigata A."/>
            <person name="Galipon J."/>
            <person name="Arakawa K."/>
        </authorList>
    </citation>
    <scope>NUCLEOTIDE SEQUENCE [LARGE SCALE GENOMIC DNA]</scope>
    <source>
        <strain evidence="3 4">ATCC BAA-803</strain>
    </source>
</reference>